<proteinExistence type="predicted"/>
<organism evidence="1 2">
    <name type="scientific">Bradyrhizobium denitrificans</name>
    <dbReference type="NCBI Taxonomy" id="2734912"/>
    <lineage>
        <taxon>Bacteria</taxon>
        <taxon>Pseudomonadati</taxon>
        <taxon>Pseudomonadota</taxon>
        <taxon>Alphaproteobacteria</taxon>
        <taxon>Hyphomicrobiales</taxon>
        <taxon>Nitrobacteraceae</taxon>
        <taxon>Bradyrhizobium</taxon>
    </lineage>
</organism>
<name>A0ABS5GDA3_9BRAD</name>
<gene>
    <name evidence="1" type="ORF">JQ619_26515</name>
</gene>
<protein>
    <submittedName>
        <fullName evidence="1">Outer membrane beta-barrel protein</fullName>
    </submittedName>
</protein>
<dbReference type="Pfam" id="PF10082">
    <property type="entry name" value="BBP2_2"/>
    <property type="match status" value="1"/>
</dbReference>
<accession>A0ABS5GDA3</accession>
<dbReference type="Proteomes" id="UP001314635">
    <property type="component" value="Unassembled WGS sequence"/>
</dbReference>
<reference evidence="2" key="1">
    <citation type="journal article" date="2021" name="ISME J.">
        <title>Evolutionary origin and ecological implication of a unique nif island in free-living Bradyrhizobium lineages.</title>
        <authorList>
            <person name="Tao J."/>
        </authorList>
    </citation>
    <scope>NUCLEOTIDE SEQUENCE [LARGE SCALE GENOMIC DNA]</scope>
    <source>
        <strain evidence="2">SZCCT0094</strain>
    </source>
</reference>
<dbReference type="InterPro" id="IPR018759">
    <property type="entry name" value="BBP2_2"/>
</dbReference>
<comment type="caution">
    <text evidence="1">The sequence shown here is derived from an EMBL/GenBank/DDBJ whole genome shotgun (WGS) entry which is preliminary data.</text>
</comment>
<sequence>MQTHSSHKTGAFAVRTKRLMVTRSQRGVTLTLVEVLLLTVMVADAASAQQTITVKPTDVVPGRADRLFFRHVTARSIYYNVPRIANDSRMLAMRQDPRNVGALLRPVPESGAPALAAPGKSGVSPGSFTLKSAAFQPARGLSAPVAARDVTRGVQLAAAQPAPSQNAAPHGSAAPAEPVAVAPALPAVAASQPVGVIRNRDVLPDRNLTTVTPQPVAADAKPYDPTGVTVGSFLVKPAVEILAGYDSNPTRRARGAGSPVAIVATDVSLRSQWERHQLNADFRGAYTDDTNVRGISHPTFEARAQGRYDVIDGTAITGEARFVNDALTIPGLLKLPRVTSFGGSAGVLQKLGASEIAFKGSLDRVVFNDAMITTNIPLRTQDRNYTQPGAQLRVTYVLTPNISPFVDMSFDRRNHDLQVDFNGQRRDSTGLAARAGAVVNMGSLTGEASVGYLTRRMDSPAMPNINGVIADATLAWAATDTTTFVLVARSQASETPAMNVSGILSRDVILQVDHQFEPWLIGTLRGGYGQDQFVGIGRTDQRTFLAAGSTYKMNRNIQLKSEVRTEWTRSNIVMNNFMAVVGVVGVRFQY</sequence>
<evidence type="ECO:0000313" key="2">
    <source>
        <dbReference type="Proteomes" id="UP001314635"/>
    </source>
</evidence>
<dbReference type="SUPFAM" id="SSF56935">
    <property type="entry name" value="Porins"/>
    <property type="match status" value="1"/>
</dbReference>
<evidence type="ECO:0000313" key="1">
    <source>
        <dbReference type="EMBL" id="MBR1139320.1"/>
    </source>
</evidence>
<dbReference type="EMBL" id="JAFCLK010000028">
    <property type="protein sequence ID" value="MBR1139320.1"/>
    <property type="molecule type" value="Genomic_DNA"/>
</dbReference>
<keyword evidence="2" id="KW-1185">Reference proteome</keyword>